<dbReference type="AlphaFoldDB" id="A0A8K1FCZ2"/>
<keyword evidence="2" id="KW-1185">Reference proteome</keyword>
<dbReference type="Proteomes" id="UP000794436">
    <property type="component" value="Unassembled WGS sequence"/>
</dbReference>
<comment type="caution">
    <text evidence="1">The sequence shown here is derived from an EMBL/GenBank/DDBJ whole genome shotgun (WGS) entry which is preliminary data.</text>
</comment>
<protein>
    <submittedName>
        <fullName evidence="1">Uncharacterized protein</fullName>
    </submittedName>
</protein>
<evidence type="ECO:0000313" key="2">
    <source>
        <dbReference type="Proteomes" id="UP000794436"/>
    </source>
</evidence>
<proteinExistence type="predicted"/>
<evidence type="ECO:0000313" key="1">
    <source>
        <dbReference type="EMBL" id="TMW57766.1"/>
    </source>
</evidence>
<accession>A0A8K1FCZ2</accession>
<gene>
    <name evidence="1" type="ORF">Poli38472_014369</name>
</gene>
<dbReference type="OrthoDB" id="79694at2759"/>
<reference evidence="1" key="1">
    <citation type="submission" date="2019-03" db="EMBL/GenBank/DDBJ databases">
        <title>Long read genome sequence of the mycoparasitic Pythium oligandrum ATCC 38472 isolated from sugarbeet rhizosphere.</title>
        <authorList>
            <person name="Gaulin E."/>
        </authorList>
    </citation>
    <scope>NUCLEOTIDE SEQUENCE</scope>
    <source>
        <strain evidence="1">ATCC 38472_TT</strain>
    </source>
</reference>
<organism evidence="1 2">
    <name type="scientific">Pythium oligandrum</name>
    <name type="common">Mycoparasitic fungus</name>
    <dbReference type="NCBI Taxonomy" id="41045"/>
    <lineage>
        <taxon>Eukaryota</taxon>
        <taxon>Sar</taxon>
        <taxon>Stramenopiles</taxon>
        <taxon>Oomycota</taxon>
        <taxon>Peronosporomycetes</taxon>
        <taxon>Pythiales</taxon>
        <taxon>Pythiaceae</taxon>
        <taxon>Pythium</taxon>
    </lineage>
</organism>
<sequence>MDELYFVDPDQAVEQLQSIHEEMYRASKEFDSCRSLPVADHALGMGKTTFAHHYVRLCLKTWPIEATRTDFRQTICAAHTVMCRLESGVFVHEVSAQVTMNDLLAKAVRRHLSPETELSVLTPPLSTSPQTFAEDLVAAIGPLFIVLDNVGDAFGDGNLDEKTSRDRFAQFCKDVLLSWTQVPGLVFVVLGHAPFLRFFKSMNSSLNAKPWYLERLPLFCLEPPQVQRILRHTLHKAALPETLVDRWGLTSLELEEDATSVLFDLSGGHPGTIMRFLRDYTTYESFKLYAIGDNWLDFYRDAWRWRGILQDWIVTFRLPRGNTRIIDLSRAEMLEDDKWVDISYGEVMRHCHLLWEGTLIEASVFAHPVVEDAIMNVVLPLNLYALRVCEMAPRRTLSYAMAFQWMCVKRLQDLIDQLLVPRVASPLFFELEKRECKSMIVKPRVEWALPDALMMTRMPASEEKADSKFDVFGGPNERSTKRQRKEMETLTVGLLTRKAIDNLDMVEGCRKFHELFVSLDAKTRREFGRMTNVLIVCATAYSDDLPSFSSKDDGFVSMDVPPECGNVTEVLLLNLTMNEKRDQFFGWEKDEMLVDAVETIVTNL</sequence>
<name>A0A8K1FCZ2_PYTOL</name>
<dbReference type="EMBL" id="SPLM01000114">
    <property type="protein sequence ID" value="TMW57766.1"/>
    <property type="molecule type" value="Genomic_DNA"/>
</dbReference>